<keyword evidence="14" id="KW-0418">Kinase</keyword>
<dbReference type="PROSITE" id="PS00107">
    <property type="entry name" value="PROTEIN_KINASE_ATP"/>
    <property type="match status" value="1"/>
</dbReference>
<dbReference type="InterPro" id="IPR000719">
    <property type="entry name" value="Prot_kinase_dom"/>
</dbReference>
<accession>A0AAD4J045</accession>
<dbReference type="EMBL" id="SDAM02000322">
    <property type="protein sequence ID" value="KAH6824777.1"/>
    <property type="molecule type" value="Genomic_DNA"/>
</dbReference>
<dbReference type="InterPro" id="IPR001611">
    <property type="entry name" value="Leu-rich_rpt"/>
</dbReference>
<evidence type="ECO:0000256" key="5">
    <source>
        <dbReference type="ARBA" id="ARBA00022475"/>
    </source>
</evidence>
<evidence type="ECO:0000256" key="22">
    <source>
        <dbReference type="PROSITE-ProRule" id="PRU10141"/>
    </source>
</evidence>
<dbReference type="GO" id="GO:0005886">
    <property type="term" value="C:plasma membrane"/>
    <property type="evidence" value="ECO:0007669"/>
    <property type="project" value="UniProtKB-SubCell"/>
</dbReference>
<feature type="signal peptide" evidence="24">
    <location>
        <begin position="1"/>
        <end position="29"/>
    </location>
</feature>
<dbReference type="Pfam" id="PF08263">
    <property type="entry name" value="LRRNT_2"/>
    <property type="match status" value="1"/>
</dbReference>
<dbReference type="AlphaFoldDB" id="A0AAD4J045"/>
<evidence type="ECO:0000256" key="2">
    <source>
        <dbReference type="ARBA" id="ARBA00004479"/>
    </source>
</evidence>
<dbReference type="InterPro" id="IPR032675">
    <property type="entry name" value="LRR_dom_sf"/>
</dbReference>
<dbReference type="GO" id="GO:0005524">
    <property type="term" value="F:ATP binding"/>
    <property type="evidence" value="ECO:0007669"/>
    <property type="project" value="UniProtKB-UniRule"/>
</dbReference>
<dbReference type="GO" id="GO:0004674">
    <property type="term" value="F:protein serine/threonine kinase activity"/>
    <property type="evidence" value="ECO:0007669"/>
    <property type="project" value="UniProtKB-KW"/>
</dbReference>
<evidence type="ECO:0000256" key="11">
    <source>
        <dbReference type="ARBA" id="ARBA00022729"/>
    </source>
</evidence>
<feature type="domain" description="Protein kinase" evidence="25">
    <location>
        <begin position="710"/>
        <end position="1002"/>
    </location>
</feature>
<dbReference type="Gene3D" id="3.80.10.10">
    <property type="entry name" value="Ribonuclease Inhibitor"/>
    <property type="match status" value="3"/>
</dbReference>
<evidence type="ECO:0000256" key="21">
    <source>
        <dbReference type="ARBA" id="ARBA00048679"/>
    </source>
</evidence>
<evidence type="ECO:0000259" key="25">
    <source>
        <dbReference type="PROSITE" id="PS50011"/>
    </source>
</evidence>
<comment type="similarity">
    <text evidence="3">Belongs to the protein kinase superfamily. Ser/Thr protein kinase family.</text>
</comment>
<feature type="binding site" evidence="22">
    <location>
        <position position="739"/>
    </location>
    <ligand>
        <name>ATP</name>
        <dbReference type="ChEBI" id="CHEBI:30616"/>
    </ligand>
</feature>
<keyword evidence="15 22" id="KW-0067">ATP-binding</keyword>
<keyword evidence="7" id="KW-0597">Phosphoprotein</keyword>
<dbReference type="EC" id="2.7.11.1" evidence="4"/>
<dbReference type="InterPro" id="IPR050647">
    <property type="entry name" value="Plant_LRR-RLKs"/>
</dbReference>
<keyword evidence="11 24" id="KW-0732">Signal</keyword>
<organism evidence="26 27">
    <name type="scientific">Perilla frutescens var. hirtella</name>
    <name type="common">Perilla citriodora</name>
    <name type="synonym">Perilla setoyensis</name>
    <dbReference type="NCBI Taxonomy" id="608512"/>
    <lineage>
        <taxon>Eukaryota</taxon>
        <taxon>Viridiplantae</taxon>
        <taxon>Streptophyta</taxon>
        <taxon>Embryophyta</taxon>
        <taxon>Tracheophyta</taxon>
        <taxon>Spermatophyta</taxon>
        <taxon>Magnoliopsida</taxon>
        <taxon>eudicotyledons</taxon>
        <taxon>Gunneridae</taxon>
        <taxon>Pentapetalae</taxon>
        <taxon>asterids</taxon>
        <taxon>lamiids</taxon>
        <taxon>Lamiales</taxon>
        <taxon>Lamiaceae</taxon>
        <taxon>Nepetoideae</taxon>
        <taxon>Elsholtzieae</taxon>
        <taxon>Perilla</taxon>
    </lineage>
</organism>
<evidence type="ECO:0000313" key="27">
    <source>
        <dbReference type="Proteomes" id="UP001190926"/>
    </source>
</evidence>
<name>A0AAD4J045_PERFH</name>
<dbReference type="PRINTS" id="PR00019">
    <property type="entry name" value="LEURICHRPT"/>
</dbReference>
<evidence type="ECO:0000256" key="20">
    <source>
        <dbReference type="ARBA" id="ARBA00047899"/>
    </source>
</evidence>
<evidence type="ECO:0000256" key="8">
    <source>
        <dbReference type="ARBA" id="ARBA00022614"/>
    </source>
</evidence>
<dbReference type="InterPro" id="IPR003591">
    <property type="entry name" value="Leu-rich_rpt_typical-subtyp"/>
</dbReference>
<dbReference type="InterPro" id="IPR017441">
    <property type="entry name" value="Protein_kinase_ATP_BS"/>
</dbReference>
<dbReference type="Gene3D" id="1.10.510.10">
    <property type="entry name" value="Transferase(Phosphotransferase) domain 1"/>
    <property type="match status" value="1"/>
</dbReference>
<dbReference type="GO" id="GO:0006952">
    <property type="term" value="P:defense response"/>
    <property type="evidence" value="ECO:0007669"/>
    <property type="project" value="UniProtKB-ARBA"/>
</dbReference>
<dbReference type="Pfam" id="PF00069">
    <property type="entry name" value="Pkinase"/>
    <property type="match status" value="1"/>
</dbReference>
<keyword evidence="27" id="KW-1185">Reference proteome</keyword>
<dbReference type="FunFam" id="3.80.10.10:FF:000565">
    <property type="entry name" value="Leucine-rich repeat receptor-like kinase protein FLORAL ORGAN NUMBER1"/>
    <property type="match status" value="1"/>
</dbReference>
<sequence>MASSLTPPYSILVPLFLYILVHSPSLTTAIHHSNETDRLALLAIKAQITHDPHKILASWNDSVHFCSWHGVKCSHLHQRVATLNLSSLSLSGTLSPRISNLTFLAGLNLELNSFHGGIPPDIGRLFRLRHLNLTNNSFSGEIPANLSGCANLEVVRLGWNMLTGSVPAQLGMLRKVERFQLHYNSFSGKIPESFGNLSSVKSLSFAVNNFHGRIPAALGNLKTLNFLGLGVNQFYGEIPHAIFNLSSLVVLTVPYNQLEGTLPSDIGFTLPRLQVLNVGNNLLTGPLPVSLSNASNLVEFDATGSGFTGKVLIDFRSLSNLWWLILASNPLGEGEFGDLEFLDSLTNSRNLKVLDLSNCRFGGALPHSVANLSTNLLLLRLGGNEISGSISVGFENLVNLTGLQLQKNKFSGRIPAELGNLSNLQLLDLSENEFSGHIPSSLSKLTRLFLLNLNNNHLNGSIPLIFGDFQLLQQLDLSHNNLSGEIPRNLMSVSSLTLSLNLAHNLLSGSLPSEVGELKNLESLNVSENRLSGEIPVSLGGCVTLQRLDMAGNAFEGPIPSSFLSLRGLEYLNLSRNNLSGSIPGFLQRLPLKNLNLSFNELEGEIPTEGVFRNASAFSVAGNDKLCGGVPDLARATCLKNEPKKRKSDHGLALMIPLLCGVVALVLIFSLIIACCLRRRRREPQTSSPSEITMFSKITYGDLHKATDGFSSANLLGSGGSGSVYRGTLESERKIVAVKVFRLHSRGSMKSFMAECRALRNIKHRNLVKIHTACSSTDHSGSEFKALVYEFMPNGSLERWIHGSSNENQRSLGLLERLIIAIDVASALDYLHHHCHRTIIHSDLKPSNILLDDDMTAHVGDFGLSRLIPDVSNPPSSSAAGIRGTIGYAAPEYGMGSNCSPEGDVYSFGVVLLEMFTGKRPTDSSFVDGLDLHSTVSAALLERVDEVLDPMIVQECKSVAESEADQERECLISIMRIGVACSMQSPKDRMEIADVVKELELIKDILLAFSAIQCSSTSGSLRFEGSSSRSAAYNWQNVL</sequence>
<evidence type="ECO:0000256" key="23">
    <source>
        <dbReference type="SAM" id="Phobius"/>
    </source>
</evidence>
<evidence type="ECO:0000256" key="16">
    <source>
        <dbReference type="ARBA" id="ARBA00022989"/>
    </source>
</evidence>
<keyword evidence="17 23" id="KW-0472">Membrane</keyword>
<dbReference type="FunFam" id="3.80.10.10:FF:000383">
    <property type="entry name" value="Leucine-rich repeat receptor protein kinase EMS1"/>
    <property type="match status" value="1"/>
</dbReference>
<dbReference type="SMART" id="SM00369">
    <property type="entry name" value="LRR_TYP"/>
    <property type="match status" value="7"/>
</dbReference>
<feature type="transmembrane region" description="Helical" evidence="23">
    <location>
        <begin position="652"/>
        <end position="677"/>
    </location>
</feature>
<keyword evidence="6" id="KW-0723">Serine/threonine-protein kinase</keyword>
<keyword evidence="5" id="KW-1003">Cell membrane</keyword>
<protein>
    <recommendedName>
        <fullName evidence="4">non-specific serine/threonine protein kinase</fullName>
        <ecNumber evidence="4">2.7.11.1</ecNumber>
    </recommendedName>
</protein>
<dbReference type="PROSITE" id="PS00108">
    <property type="entry name" value="PROTEIN_KINASE_ST"/>
    <property type="match status" value="1"/>
</dbReference>
<comment type="subcellular location">
    <subcellularLocation>
        <location evidence="1">Cell membrane</location>
        <topology evidence="1">Single-pass membrane protein</topology>
    </subcellularLocation>
    <subcellularLocation>
        <location evidence="2">Membrane</location>
        <topology evidence="2">Single-pass type I membrane protein</topology>
    </subcellularLocation>
</comment>
<dbReference type="InterPro" id="IPR011009">
    <property type="entry name" value="Kinase-like_dom_sf"/>
</dbReference>
<dbReference type="InterPro" id="IPR008271">
    <property type="entry name" value="Ser/Thr_kinase_AS"/>
</dbReference>
<keyword evidence="9" id="KW-0808">Transferase</keyword>
<reference evidence="26 27" key="1">
    <citation type="journal article" date="2021" name="Nat. Commun.">
        <title>Incipient diploidization of the medicinal plant Perilla within 10,000 years.</title>
        <authorList>
            <person name="Zhang Y."/>
            <person name="Shen Q."/>
            <person name="Leng L."/>
            <person name="Zhang D."/>
            <person name="Chen S."/>
            <person name="Shi Y."/>
            <person name="Ning Z."/>
            <person name="Chen S."/>
        </authorList>
    </citation>
    <scope>NUCLEOTIDE SEQUENCE [LARGE SCALE GENOMIC DNA]</scope>
    <source>
        <strain evidence="27">cv. PC099</strain>
    </source>
</reference>
<evidence type="ECO:0000256" key="15">
    <source>
        <dbReference type="ARBA" id="ARBA00022840"/>
    </source>
</evidence>
<evidence type="ECO:0000256" key="4">
    <source>
        <dbReference type="ARBA" id="ARBA00012513"/>
    </source>
</evidence>
<dbReference type="GO" id="GO:0033612">
    <property type="term" value="F:receptor serine/threonine kinase binding"/>
    <property type="evidence" value="ECO:0007669"/>
    <property type="project" value="TreeGrafter"/>
</dbReference>
<dbReference type="PANTHER" id="PTHR48056:SF89">
    <property type="entry name" value="OS06G0585982 PROTEIN"/>
    <property type="match status" value="1"/>
</dbReference>
<dbReference type="PANTHER" id="PTHR48056">
    <property type="entry name" value="LRR RECEPTOR-LIKE SERINE/THREONINE-PROTEIN KINASE-RELATED"/>
    <property type="match status" value="1"/>
</dbReference>
<evidence type="ECO:0000256" key="19">
    <source>
        <dbReference type="ARBA" id="ARBA00023180"/>
    </source>
</evidence>
<dbReference type="SUPFAM" id="SSF56112">
    <property type="entry name" value="Protein kinase-like (PK-like)"/>
    <property type="match status" value="1"/>
</dbReference>
<dbReference type="SMART" id="SM00220">
    <property type="entry name" value="S_TKc"/>
    <property type="match status" value="1"/>
</dbReference>
<dbReference type="FunFam" id="3.80.10.10:FF:000288">
    <property type="entry name" value="LRR receptor-like serine/threonine-protein kinase EFR"/>
    <property type="match status" value="1"/>
</dbReference>
<keyword evidence="18" id="KW-0675">Receptor</keyword>
<dbReference type="CDD" id="cd14066">
    <property type="entry name" value="STKc_IRAK"/>
    <property type="match status" value="1"/>
</dbReference>
<evidence type="ECO:0000256" key="14">
    <source>
        <dbReference type="ARBA" id="ARBA00022777"/>
    </source>
</evidence>
<keyword evidence="12" id="KW-0677">Repeat</keyword>
<dbReference type="FunFam" id="1.10.510.10:FF:000358">
    <property type="entry name" value="Putative leucine-rich repeat receptor-like serine/threonine-protein kinase"/>
    <property type="match status" value="1"/>
</dbReference>
<evidence type="ECO:0000313" key="26">
    <source>
        <dbReference type="EMBL" id="KAH6824777.1"/>
    </source>
</evidence>
<proteinExistence type="inferred from homology"/>
<evidence type="ECO:0000256" key="3">
    <source>
        <dbReference type="ARBA" id="ARBA00008684"/>
    </source>
</evidence>
<comment type="caution">
    <text evidence="26">The sequence shown here is derived from an EMBL/GenBank/DDBJ whole genome shotgun (WGS) entry which is preliminary data.</text>
</comment>
<keyword evidence="10 23" id="KW-0812">Transmembrane</keyword>
<dbReference type="InterPro" id="IPR013210">
    <property type="entry name" value="LRR_N_plant-typ"/>
</dbReference>
<dbReference type="Proteomes" id="UP001190926">
    <property type="component" value="Unassembled WGS sequence"/>
</dbReference>
<evidence type="ECO:0000256" key="17">
    <source>
        <dbReference type="ARBA" id="ARBA00023136"/>
    </source>
</evidence>
<evidence type="ECO:0000256" key="1">
    <source>
        <dbReference type="ARBA" id="ARBA00004162"/>
    </source>
</evidence>
<keyword evidence="8" id="KW-0433">Leucine-rich repeat</keyword>
<dbReference type="GO" id="GO:0051707">
    <property type="term" value="P:response to other organism"/>
    <property type="evidence" value="ECO:0007669"/>
    <property type="project" value="UniProtKB-ARBA"/>
</dbReference>
<gene>
    <name evidence="26" type="ORF">C2S53_010852</name>
</gene>
<keyword evidence="13 22" id="KW-0547">Nucleotide-binding</keyword>
<dbReference type="SUPFAM" id="SSF52058">
    <property type="entry name" value="L domain-like"/>
    <property type="match status" value="2"/>
</dbReference>
<keyword evidence="19" id="KW-0325">Glycoprotein</keyword>
<evidence type="ECO:0000256" key="12">
    <source>
        <dbReference type="ARBA" id="ARBA00022737"/>
    </source>
</evidence>
<dbReference type="Pfam" id="PF00560">
    <property type="entry name" value="LRR_1"/>
    <property type="match status" value="9"/>
</dbReference>
<evidence type="ECO:0000256" key="7">
    <source>
        <dbReference type="ARBA" id="ARBA00022553"/>
    </source>
</evidence>
<feature type="chain" id="PRO_5041960840" description="non-specific serine/threonine protein kinase" evidence="24">
    <location>
        <begin position="30"/>
        <end position="1039"/>
    </location>
</feature>
<keyword evidence="16 23" id="KW-1133">Transmembrane helix</keyword>
<dbReference type="PROSITE" id="PS51450">
    <property type="entry name" value="LRR"/>
    <property type="match status" value="1"/>
</dbReference>
<comment type="catalytic activity">
    <reaction evidence="20">
        <text>L-threonyl-[protein] + ATP = O-phospho-L-threonyl-[protein] + ADP + H(+)</text>
        <dbReference type="Rhea" id="RHEA:46608"/>
        <dbReference type="Rhea" id="RHEA-COMP:11060"/>
        <dbReference type="Rhea" id="RHEA-COMP:11605"/>
        <dbReference type="ChEBI" id="CHEBI:15378"/>
        <dbReference type="ChEBI" id="CHEBI:30013"/>
        <dbReference type="ChEBI" id="CHEBI:30616"/>
        <dbReference type="ChEBI" id="CHEBI:61977"/>
        <dbReference type="ChEBI" id="CHEBI:456216"/>
        <dbReference type="EC" id="2.7.11.1"/>
    </reaction>
</comment>
<dbReference type="FunFam" id="3.30.200.20:FF:000432">
    <property type="entry name" value="LRR receptor-like serine/threonine-protein kinase EFR"/>
    <property type="match status" value="1"/>
</dbReference>
<evidence type="ECO:0000256" key="18">
    <source>
        <dbReference type="ARBA" id="ARBA00023170"/>
    </source>
</evidence>
<evidence type="ECO:0000256" key="6">
    <source>
        <dbReference type="ARBA" id="ARBA00022527"/>
    </source>
</evidence>
<evidence type="ECO:0000256" key="10">
    <source>
        <dbReference type="ARBA" id="ARBA00022692"/>
    </source>
</evidence>
<dbReference type="PROSITE" id="PS50011">
    <property type="entry name" value="PROTEIN_KINASE_DOM"/>
    <property type="match status" value="1"/>
</dbReference>
<evidence type="ECO:0000256" key="9">
    <source>
        <dbReference type="ARBA" id="ARBA00022679"/>
    </source>
</evidence>
<dbReference type="Gene3D" id="3.30.200.20">
    <property type="entry name" value="Phosphorylase Kinase, domain 1"/>
    <property type="match status" value="1"/>
</dbReference>
<evidence type="ECO:0000256" key="24">
    <source>
        <dbReference type="SAM" id="SignalP"/>
    </source>
</evidence>
<evidence type="ECO:0000256" key="13">
    <source>
        <dbReference type="ARBA" id="ARBA00022741"/>
    </source>
</evidence>
<comment type="catalytic activity">
    <reaction evidence="21">
        <text>L-seryl-[protein] + ATP = O-phospho-L-seryl-[protein] + ADP + H(+)</text>
        <dbReference type="Rhea" id="RHEA:17989"/>
        <dbReference type="Rhea" id="RHEA-COMP:9863"/>
        <dbReference type="Rhea" id="RHEA-COMP:11604"/>
        <dbReference type="ChEBI" id="CHEBI:15378"/>
        <dbReference type="ChEBI" id="CHEBI:29999"/>
        <dbReference type="ChEBI" id="CHEBI:30616"/>
        <dbReference type="ChEBI" id="CHEBI:83421"/>
        <dbReference type="ChEBI" id="CHEBI:456216"/>
        <dbReference type="EC" id="2.7.11.1"/>
    </reaction>
</comment>